<dbReference type="PANTHER" id="PTHR37833:SF1">
    <property type="entry name" value="SIGNAL PEPTIDE PROTEIN"/>
    <property type="match status" value="1"/>
</dbReference>
<reference evidence="2" key="1">
    <citation type="submission" date="2022-10" db="EMBL/GenBank/DDBJ databases">
        <authorList>
            <person name="Kim H.S."/>
            <person name="Kim J.-S."/>
            <person name="Suh M.K."/>
            <person name="Eom M.K."/>
            <person name="Lee J.-S."/>
        </authorList>
    </citation>
    <scope>NUCLEOTIDE SEQUENCE</scope>
    <source>
        <strain evidence="2">LIP-5</strain>
    </source>
</reference>
<proteinExistence type="predicted"/>
<organism evidence="2 3">
    <name type="scientific">Haoranjiania flava</name>
    <dbReference type="NCBI Taxonomy" id="1856322"/>
    <lineage>
        <taxon>Bacteria</taxon>
        <taxon>Pseudomonadati</taxon>
        <taxon>Bacteroidota</taxon>
        <taxon>Chitinophagia</taxon>
        <taxon>Chitinophagales</taxon>
        <taxon>Chitinophagaceae</taxon>
        <taxon>Haoranjiania</taxon>
    </lineage>
</organism>
<keyword evidence="1" id="KW-0732">Signal</keyword>
<feature type="signal peptide" evidence="1">
    <location>
        <begin position="1"/>
        <end position="19"/>
    </location>
</feature>
<protein>
    <submittedName>
        <fullName evidence="2">DUF1573 domain-containing protein</fullName>
    </submittedName>
</protein>
<name>A0AAE3LKK5_9BACT</name>
<evidence type="ECO:0000313" key="2">
    <source>
        <dbReference type="EMBL" id="MCU7695022.1"/>
    </source>
</evidence>
<dbReference type="RefSeq" id="WP_263038508.1">
    <property type="nucleotide sequence ID" value="NZ_JAOTPL010000017.1"/>
</dbReference>
<dbReference type="AlphaFoldDB" id="A0AAE3LKK5"/>
<dbReference type="EMBL" id="JAOTPL010000017">
    <property type="protein sequence ID" value="MCU7695022.1"/>
    <property type="molecule type" value="Genomic_DNA"/>
</dbReference>
<accession>A0AAE3LKK5</accession>
<feature type="chain" id="PRO_5041938942" evidence="1">
    <location>
        <begin position="20"/>
        <end position="125"/>
    </location>
</feature>
<gene>
    <name evidence="2" type="ORF">OD355_10880</name>
</gene>
<dbReference type="InterPro" id="IPR013783">
    <property type="entry name" value="Ig-like_fold"/>
</dbReference>
<sequence>MKKILLIALFVFSASFIYAQQAQKAPVTFDKVKHSFGKIPQGTPTSTTFTFTNNGNKPLVITHVMSSCGCTTPEFAKTPVMPGKKGTIKAGYNAADPGAFNRSLTVLFAGYQAMSLTIEGEVVPK</sequence>
<keyword evidence="3" id="KW-1185">Reference proteome</keyword>
<evidence type="ECO:0000256" key="1">
    <source>
        <dbReference type="SAM" id="SignalP"/>
    </source>
</evidence>
<comment type="caution">
    <text evidence="2">The sequence shown here is derived from an EMBL/GenBank/DDBJ whole genome shotgun (WGS) entry which is preliminary data.</text>
</comment>
<dbReference type="Proteomes" id="UP001209317">
    <property type="component" value="Unassembled WGS sequence"/>
</dbReference>
<evidence type="ECO:0000313" key="3">
    <source>
        <dbReference type="Proteomes" id="UP001209317"/>
    </source>
</evidence>
<dbReference type="InterPro" id="IPR011467">
    <property type="entry name" value="DUF1573"/>
</dbReference>
<dbReference type="Pfam" id="PF07610">
    <property type="entry name" value="DUF1573"/>
    <property type="match status" value="1"/>
</dbReference>
<dbReference type="Gene3D" id="2.60.40.10">
    <property type="entry name" value="Immunoglobulins"/>
    <property type="match status" value="1"/>
</dbReference>
<dbReference type="PANTHER" id="PTHR37833">
    <property type="entry name" value="LIPOPROTEIN-RELATED"/>
    <property type="match status" value="1"/>
</dbReference>